<organism evidence="2">
    <name type="scientific">Streptomyces sp. SANK 62799</name>
    <dbReference type="NCBI Taxonomy" id="701528"/>
    <lineage>
        <taxon>Bacteria</taxon>
        <taxon>Bacillati</taxon>
        <taxon>Actinomycetota</taxon>
        <taxon>Actinomycetes</taxon>
        <taxon>Kitasatosporales</taxon>
        <taxon>Streptomycetaceae</taxon>
        <taxon>Streptomyces</taxon>
    </lineage>
</organism>
<dbReference type="AlphaFoldDB" id="E1CG27"/>
<protein>
    <submittedName>
        <fullName evidence="2">Putative truncated O-methyltransferase</fullName>
    </submittedName>
</protein>
<dbReference type="GO" id="GO:0032259">
    <property type="term" value="P:methylation"/>
    <property type="evidence" value="ECO:0007669"/>
    <property type="project" value="UniProtKB-KW"/>
</dbReference>
<evidence type="ECO:0000313" key="2">
    <source>
        <dbReference type="EMBL" id="BAJ19041.1"/>
    </source>
</evidence>
<sequence length="103" mass="11284">MRERMAARRHAAGFPLQRPALRLQTRKDSPMTGVTVGPDRATQLRDEVVDQLIADGTIVSKAVEAAMRKVPRELLTGDVPLEQAYDTYAAVITKVGEDGTHLS</sequence>
<proteinExistence type="predicted"/>
<dbReference type="EMBL" id="AB538860">
    <property type="protein sequence ID" value="BAJ19041.1"/>
    <property type="molecule type" value="Genomic_DNA"/>
</dbReference>
<keyword evidence="2" id="KW-0489">Methyltransferase</keyword>
<dbReference type="Gene3D" id="3.40.50.150">
    <property type="entry name" value="Vaccinia Virus protein VP39"/>
    <property type="match status" value="1"/>
</dbReference>
<reference evidence="2" key="1">
    <citation type="submission" date="2009-12" db="EMBL/GenBank/DDBJ databases">
        <title>An ATP-Independent Strategy for Carboxylic Acid Activation and Amide Bond Formation Revealed upon Characterization of the A-503083 Biosynthetic Gene Cluster.</title>
        <authorList>
            <person name="Funabashi M."/>
            <person name="Nonaka K."/>
            <person name="Hosobuchi M."/>
            <person name="Fujita Y."/>
            <person name="Shibata T."/>
            <person name="Chi X."/>
            <person name="Yang Z."/>
            <person name="Van Lanen S.G."/>
        </authorList>
    </citation>
    <scope>NUCLEOTIDE SEQUENCE</scope>
    <source>
        <strain evidence="2">SANK 62799</strain>
    </source>
</reference>
<keyword evidence="2" id="KW-0808">Transferase</keyword>
<dbReference type="InterPro" id="IPR029063">
    <property type="entry name" value="SAM-dependent_MTases_sf"/>
</dbReference>
<name>E1CG27_9ACTN</name>
<accession>E1CG27</accession>
<dbReference type="GO" id="GO:0008168">
    <property type="term" value="F:methyltransferase activity"/>
    <property type="evidence" value="ECO:0007669"/>
    <property type="project" value="UniProtKB-KW"/>
</dbReference>
<evidence type="ECO:0000256" key="1">
    <source>
        <dbReference type="SAM" id="MobiDB-lite"/>
    </source>
</evidence>
<feature type="region of interest" description="Disordered" evidence="1">
    <location>
        <begin position="1"/>
        <end position="39"/>
    </location>
</feature>